<dbReference type="AlphaFoldDB" id="A0A0W0YB94"/>
<dbReference type="eggNOG" id="COG4291">
    <property type="taxonomic scope" value="Bacteria"/>
</dbReference>
<sequence length="237" mass="26562">MKGTHSSKIARHSRLKNLNSRWPTWLALIIIALLYEALPKIFYWGPRGLLLGLVSILLIPLIITLWNNNNRINHYLILAVNILITLYTVISVSRLILATIHGQIGPNHLLLSSVILWTTNILVFALWYWSLDAGGPVQRELKESAGSTAFLFPQIQLSLTQTIGISKSLKNWTPNFVDYLFLAFNTTTAFSPTDTPVLTRWAKCMTMLQALISLTIILMLAARAVNILNSGSSYFVS</sequence>
<evidence type="ECO:0000313" key="2">
    <source>
        <dbReference type="EMBL" id="KTD54202.1"/>
    </source>
</evidence>
<dbReference type="EMBL" id="LNYV01000037">
    <property type="protein sequence ID" value="KTD54202.1"/>
    <property type="molecule type" value="Genomic_DNA"/>
</dbReference>
<feature type="transmembrane region" description="Helical" evidence="1">
    <location>
        <begin position="75"/>
        <end position="97"/>
    </location>
</feature>
<proteinExistence type="predicted"/>
<feature type="transmembrane region" description="Helical" evidence="1">
    <location>
        <begin position="208"/>
        <end position="228"/>
    </location>
</feature>
<feature type="transmembrane region" description="Helical" evidence="1">
    <location>
        <begin position="44"/>
        <end position="63"/>
    </location>
</feature>
<organism evidence="2 3">
    <name type="scientific">Legionella sainthelensi</name>
    <dbReference type="NCBI Taxonomy" id="28087"/>
    <lineage>
        <taxon>Bacteria</taxon>
        <taxon>Pseudomonadati</taxon>
        <taxon>Pseudomonadota</taxon>
        <taxon>Gammaproteobacteria</taxon>
        <taxon>Legionellales</taxon>
        <taxon>Legionellaceae</taxon>
        <taxon>Legionella</taxon>
    </lineage>
</organism>
<keyword evidence="1" id="KW-1133">Transmembrane helix</keyword>
<dbReference type="STRING" id="28087.Lsai_3024"/>
<dbReference type="OrthoDB" id="5402524at2"/>
<dbReference type="Proteomes" id="UP000054621">
    <property type="component" value="Unassembled WGS sequence"/>
</dbReference>
<dbReference type="PATRIC" id="fig|28087.4.peg.3248"/>
<name>A0A0W0YB94_9GAMM</name>
<keyword evidence="1" id="KW-0472">Membrane</keyword>
<gene>
    <name evidence="2" type="ORF">Lsai_3024</name>
</gene>
<evidence type="ECO:0000256" key="1">
    <source>
        <dbReference type="SAM" id="Phobius"/>
    </source>
</evidence>
<dbReference type="RefSeq" id="WP_027270654.1">
    <property type="nucleotide sequence ID" value="NZ_CAAAJE010000009.1"/>
</dbReference>
<reference evidence="2 3" key="1">
    <citation type="submission" date="2015-11" db="EMBL/GenBank/DDBJ databases">
        <title>Genomic analysis of 38 Legionella species identifies large and diverse effector repertoires.</title>
        <authorList>
            <person name="Burstein D."/>
            <person name="Amaro F."/>
            <person name="Zusman T."/>
            <person name="Lifshitz Z."/>
            <person name="Cohen O."/>
            <person name="Gilbert J.A."/>
            <person name="Pupko T."/>
            <person name="Shuman H.A."/>
            <person name="Segal G."/>
        </authorList>
    </citation>
    <scope>NUCLEOTIDE SEQUENCE [LARGE SCALE GENOMIC DNA]</scope>
    <source>
        <strain evidence="2 3">Mt.St.Helens-4</strain>
    </source>
</reference>
<protein>
    <recommendedName>
        <fullName evidence="4">DUF1345 domain-containing protein</fullName>
    </recommendedName>
</protein>
<evidence type="ECO:0008006" key="4">
    <source>
        <dbReference type="Google" id="ProtNLM"/>
    </source>
</evidence>
<comment type="caution">
    <text evidence="2">The sequence shown here is derived from an EMBL/GenBank/DDBJ whole genome shotgun (WGS) entry which is preliminary data.</text>
</comment>
<feature type="transmembrane region" description="Helical" evidence="1">
    <location>
        <begin position="109"/>
        <end position="129"/>
    </location>
</feature>
<keyword evidence="1" id="KW-0812">Transmembrane</keyword>
<accession>A0A0W0YB94</accession>
<feature type="transmembrane region" description="Helical" evidence="1">
    <location>
        <begin position="21"/>
        <end position="38"/>
    </location>
</feature>
<evidence type="ECO:0000313" key="3">
    <source>
        <dbReference type="Proteomes" id="UP000054621"/>
    </source>
</evidence>